<reference evidence="11" key="1">
    <citation type="submission" date="2020-06" db="EMBL/GenBank/DDBJ databases">
        <title>Novel chitinolytic bacterium.</title>
        <authorList>
            <person name="Ungkulpasvich U."/>
            <person name="Kosugi A."/>
            <person name="Uke A."/>
        </authorList>
    </citation>
    <scope>NUCLEOTIDE SEQUENCE</scope>
    <source>
        <strain evidence="11">UUS1-1</strain>
    </source>
</reference>
<accession>A0A8J6I237</accession>
<dbReference type="EMBL" id="JAAKDE010000010">
    <property type="protein sequence ID" value="MBA2133004.1"/>
    <property type="molecule type" value="Genomic_DNA"/>
</dbReference>
<dbReference type="AlphaFoldDB" id="A0A8J6I237"/>
<dbReference type="FunFam" id="3.40.50.11060:FF:000001">
    <property type="entry name" value="GTPase HflX"/>
    <property type="match status" value="1"/>
</dbReference>
<dbReference type="Proteomes" id="UP000657177">
    <property type="component" value="Unassembled WGS sequence"/>
</dbReference>
<dbReference type="GO" id="GO:0005737">
    <property type="term" value="C:cytoplasm"/>
    <property type="evidence" value="ECO:0007669"/>
    <property type="project" value="UniProtKB-SubCell"/>
</dbReference>
<evidence type="ECO:0000259" key="10">
    <source>
        <dbReference type="PROSITE" id="PS51705"/>
    </source>
</evidence>
<dbReference type="Pfam" id="PF01926">
    <property type="entry name" value="MMR_HSR1"/>
    <property type="match status" value="1"/>
</dbReference>
<evidence type="ECO:0000256" key="8">
    <source>
        <dbReference type="PIRSR" id="PIRSR006809-2"/>
    </source>
</evidence>
<dbReference type="PRINTS" id="PR00326">
    <property type="entry name" value="GTP1OBG"/>
</dbReference>
<keyword evidence="9" id="KW-0175">Coiled coil</keyword>
<sequence length="410" mass="46261">MANDQREKAIIAGSEEEGSLDELAALVESAGGQVVERLVLRRTKPDPAFFLTEGKLWELKKLVGAKDAALVVFDEELTPVQTRNLEEEVAVKIIDRTGLILDIFAQRARTKEAKLQVEKGQLEYLLPRLTGEGVNLSRLAGGMGTRGPGETKLEADRQRIRARIAVLNRRLKQVKANRRLQRAPRRRLSWPVLALFGYTNAGKSTLFRCLTGADVHVEDRLFSTLDPTFRRLTFPNQLETLLIDTVGLIRKLPHQLVDAFRATLEELYEADLLLHVVNLASPYMEEEYQAGIELLRELGLENKPFITVLNKRDLVQNEFTLLRAVRAFPHAVAISARTGAGVDELKNKIVAMLSAHVDRGAFFIPFTEGGYLALLHEKGKVHTEEYRASGVYLEVELPRIWAERLRQFRV</sequence>
<dbReference type="NCBIfam" id="TIGR03156">
    <property type="entry name" value="GTP_HflX"/>
    <property type="match status" value="1"/>
</dbReference>
<comment type="subunit">
    <text evidence="6">Monomer. Associates with the 50S ribosomal subunit.</text>
</comment>
<keyword evidence="12" id="KW-1185">Reference proteome</keyword>
<dbReference type="Pfam" id="PF13167">
    <property type="entry name" value="GTP-bdg_N"/>
    <property type="match status" value="1"/>
</dbReference>
<dbReference type="GO" id="GO:0046872">
    <property type="term" value="F:metal ion binding"/>
    <property type="evidence" value="ECO:0007669"/>
    <property type="project" value="UniProtKB-KW"/>
</dbReference>
<dbReference type="Gene3D" id="3.40.50.300">
    <property type="entry name" value="P-loop containing nucleotide triphosphate hydrolases"/>
    <property type="match status" value="1"/>
</dbReference>
<comment type="subcellular location">
    <subcellularLocation>
        <location evidence="6">Cytoplasm</location>
    </subcellularLocation>
    <text evidence="6">May associate with membranes.</text>
</comment>
<feature type="domain" description="Hflx-type G" evidence="10">
    <location>
        <begin position="191"/>
        <end position="357"/>
    </location>
</feature>
<evidence type="ECO:0000313" key="12">
    <source>
        <dbReference type="Proteomes" id="UP000657177"/>
    </source>
</evidence>
<feature type="binding site" evidence="7">
    <location>
        <begin position="244"/>
        <end position="247"/>
    </location>
    <ligand>
        <name>GTP</name>
        <dbReference type="ChEBI" id="CHEBI:37565"/>
    </ligand>
</feature>
<keyword evidence="1 6" id="KW-0963">Cytoplasm</keyword>
<dbReference type="PANTHER" id="PTHR10229">
    <property type="entry name" value="GTP-BINDING PROTEIN HFLX"/>
    <property type="match status" value="1"/>
</dbReference>
<proteinExistence type="inferred from homology"/>
<keyword evidence="4 8" id="KW-0460">Magnesium</keyword>
<dbReference type="GO" id="GO:0005525">
    <property type="term" value="F:GTP binding"/>
    <property type="evidence" value="ECO:0007669"/>
    <property type="project" value="UniProtKB-UniRule"/>
</dbReference>
<dbReference type="InterPro" id="IPR016496">
    <property type="entry name" value="GTPase_HflX"/>
</dbReference>
<dbReference type="PIRSF" id="PIRSF006809">
    <property type="entry name" value="GTP-binding_hflX_prd"/>
    <property type="match status" value="1"/>
</dbReference>
<dbReference type="InterPro" id="IPR006073">
    <property type="entry name" value="GTP-bd"/>
</dbReference>
<comment type="function">
    <text evidence="6">GTPase that associates with the 50S ribosomal subunit and may have a role during protein synthesis or ribosome biogenesis.</text>
</comment>
<dbReference type="InterPro" id="IPR042108">
    <property type="entry name" value="GTPase_HflX_N_sf"/>
</dbReference>
<evidence type="ECO:0000256" key="2">
    <source>
        <dbReference type="ARBA" id="ARBA00022723"/>
    </source>
</evidence>
<dbReference type="InterPro" id="IPR027417">
    <property type="entry name" value="P-loop_NTPase"/>
</dbReference>
<dbReference type="SUPFAM" id="SSF52540">
    <property type="entry name" value="P-loop containing nucleoside triphosphate hydrolases"/>
    <property type="match status" value="1"/>
</dbReference>
<dbReference type="CDD" id="cd01878">
    <property type="entry name" value="HflX"/>
    <property type="match status" value="1"/>
</dbReference>
<dbReference type="HAMAP" id="MF_00900">
    <property type="entry name" value="GTPase_HflX"/>
    <property type="match status" value="1"/>
</dbReference>
<dbReference type="PROSITE" id="PS51705">
    <property type="entry name" value="G_HFLX"/>
    <property type="match status" value="1"/>
</dbReference>
<keyword evidence="5 6" id="KW-0342">GTP-binding</keyword>
<dbReference type="GO" id="GO:0003924">
    <property type="term" value="F:GTPase activity"/>
    <property type="evidence" value="ECO:0007669"/>
    <property type="project" value="UniProtKB-UniRule"/>
</dbReference>
<comment type="caution">
    <text evidence="11">The sequence shown here is derived from an EMBL/GenBank/DDBJ whole genome shotgun (WGS) entry which is preliminary data.</text>
</comment>
<keyword evidence="3 6" id="KW-0547">Nucleotide-binding</keyword>
<evidence type="ECO:0000256" key="1">
    <source>
        <dbReference type="ARBA" id="ARBA00022490"/>
    </source>
</evidence>
<gene>
    <name evidence="6 11" type="primary">hflX</name>
    <name evidence="11" type="ORF">G5B42_05535</name>
</gene>
<evidence type="ECO:0000256" key="6">
    <source>
        <dbReference type="HAMAP-Rule" id="MF_00900"/>
    </source>
</evidence>
<evidence type="ECO:0000256" key="4">
    <source>
        <dbReference type="ARBA" id="ARBA00022842"/>
    </source>
</evidence>
<feature type="binding site" evidence="7">
    <location>
        <begin position="197"/>
        <end position="204"/>
    </location>
    <ligand>
        <name>GTP</name>
        <dbReference type="ChEBI" id="CHEBI:37565"/>
    </ligand>
</feature>
<evidence type="ECO:0000256" key="7">
    <source>
        <dbReference type="PIRSR" id="PIRSR006809-1"/>
    </source>
</evidence>
<feature type="coiled-coil region" evidence="9">
    <location>
        <begin position="150"/>
        <end position="177"/>
    </location>
</feature>
<dbReference type="Gene3D" id="6.10.250.2860">
    <property type="match status" value="1"/>
</dbReference>
<keyword evidence="2 8" id="KW-0479">Metal-binding</keyword>
<evidence type="ECO:0000256" key="3">
    <source>
        <dbReference type="ARBA" id="ARBA00022741"/>
    </source>
</evidence>
<evidence type="ECO:0000256" key="5">
    <source>
        <dbReference type="ARBA" id="ARBA00023134"/>
    </source>
</evidence>
<dbReference type="GO" id="GO:0043022">
    <property type="term" value="F:ribosome binding"/>
    <property type="evidence" value="ECO:0007669"/>
    <property type="project" value="TreeGrafter"/>
</dbReference>
<dbReference type="Pfam" id="PF16360">
    <property type="entry name" value="GTP-bdg_M"/>
    <property type="match status" value="1"/>
</dbReference>
<organism evidence="11 12">
    <name type="scientific">Capillibacterium thermochitinicola</name>
    <dbReference type="NCBI Taxonomy" id="2699427"/>
    <lineage>
        <taxon>Bacteria</taxon>
        <taxon>Bacillati</taxon>
        <taxon>Bacillota</taxon>
        <taxon>Capillibacterium</taxon>
    </lineage>
</organism>
<feature type="binding site" evidence="7">
    <location>
        <begin position="335"/>
        <end position="337"/>
    </location>
    <ligand>
        <name>GTP</name>
        <dbReference type="ChEBI" id="CHEBI:37565"/>
    </ligand>
</feature>
<feature type="binding site" evidence="7">
    <location>
        <begin position="310"/>
        <end position="313"/>
    </location>
    <ligand>
        <name>GTP</name>
        <dbReference type="ChEBI" id="CHEBI:37565"/>
    </ligand>
</feature>
<feature type="binding site" evidence="8">
    <location>
        <position position="204"/>
    </location>
    <ligand>
        <name>Mg(2+)</name>
        <dbReference type="ChEBI" id="CHEBI:18420"/>
    </ligand>
</feature>
<name>A0A8J6I237_9FIRM</name>
<dbReference type="InterPro" id="IPR032305">
    <property type="entry name" value="GTP-bd_M"/>
</dbReference>
<dbReference type="InterPro" id="IPR030394">
    <property type="entry name" value="G_HFLX_dom"/>
</dbReference>
<protein>
    <recommendedName>
        <fullName evidence="6">GTPase HflX</fullName>
    </recommendedName>
    <alternativeName>
        <fullName evidence="6">GTP-binding protein HflX</fullName>
    </alternativeName>
</protein>
<dbReference type="InterPro" id="IPR025121">
    <property type="entry name" value="GTPase_HflX_N"/>
</dbReference>
<feature type="binding site" evidence="7">
    <location>
        <begin position="222"/>
        <end position="226"/>
    </location>
    <ligand>
        <name>GTP</name>
        <dbReference type="ChEBI" id="CHEBI:37565"/>
    </ligand>
</feature>
<evidence type="ECO:0000256" key="9">
    <source>
        <dbReference type="SAM" id="Coils"/>
    </source>
</evidence>
<dbReference type="RefSeq" id="WP_181339451.1">
    <property type="nucleotide sequence ID" value="NZ_JAAKDE010000010.1"/>
</dbReference>
<feature type="binding site" evidence="8">
    <location>
        <position position="224"/>
    </location>
    <ligand>
        <name>Mg(2+)</name>
        <dbReference type="ChEBI" id="CHEBI:18420"/>
    </ligand>
</feature>
<comment type="cofactor">
    <cofactor evidence="8">
        <name>Mg(2+)</name>
        <dbReference type="ChEBI" id="CHEBI:18420"/>
    </cofactor>
</comment>
<evidence type="ECO:0000313" key="11">
    <source>
        <dbReference type="EMBL" id="MBA2133004.1"/>
    </source>
</evidence>
<dbReference type="Gene3D" id="3.40.50.11060">
    <property type="entry name" value="GTPase HflX, N-terminal domain"/>
    <property type="match status" value="1"/>
</dbReference>
<dbReference type="PANTHER" id="PTHR10229:SF0">
    <property type="entry name" value="GTP-BINDING PROTEIN 6-RELATED"/>
    <property type="match status" value="1"/>
</dbReference>
<comment type="similarity">
    <text evidence="6">Belongs to the TRAFAC class OBG-HflX-like GTPase superfamily. HflX GTPase family.</text>
</comment>